<dbReference type="Pfam" id="PF03632">
    <property type="entry name" value="Glyco_hydro_65m"/>
    <property type="match status" value="1"/>
</dbReference>
<dbReference type="EMBL" id="JBGOSP010000015">
    <property type="protein sequence ID" value="MFA3840084.1"/>
    <property type="molecule type" value="Genomic_DNA"/>
</dbReference>
<dbReference type="InterPro" id="IPR008928">
    <property type="entry name" value="6-hairpin_glycosidase_sf"/>
</dbReference>
<dbReference type="SUPFAM" id="SSF49785">
    <property type="entry name" value="Galactose-binding domain-like"/>
    <property type="match status" value="1"/>
</dbReference>
<evidence type="ECO:0000313" key="5">
    <source>
        <dbReference type="EMBL" id="MFA3840084.1"/>
    </source>
</evidence>
<dbReference type="Gene3D" id="2.60.120.260">
    <property type="entry name" value="Galactose-binding domain-like"/>
    <property type="match status" value="1"/>
</dbReference>
<organism evidence="5 6">
    <name type="scientific">Streptomyces aureus</name>
    <dbReference type="NCBI Taxonomy" id="193461"/>
    <lineage>
        <taxon>Bacteria</taxon>
        <taxon>Bacillati</taxon>
        <taxon>Actinomycetota</taxon>
        <taxon>Actinomycetes</taxon>
        <taxon>Kitasatosporales</taxon>
        <taxon>Streptomycetaceae</taxon>
        <taxon>Streptomyces</taxon>
    </lineage>
</organism>
<protein>
    <submittedName>
        <fullName evidence="5">Glycosyl hydrolase family 65 protein</fullName>
    </submittedName>
</protein>
<dbReference type="Gene3D" id="1.50.10.10">
    <property type="match status" value="1"/>
</dbReference>
<dbReference type="PROSITE" id="PS50022">
    <property type="entry name" value="FA58C_3"/>
    <property type="match status" value="1"/>
</dbReference>
<feature type="chain" id="PRO_5045258407" evidence="3">
    <location>
        <begin position="30"/>
        <end position="893"/>
    </location>
</feature>
<dbReference type="InterPro" id="IPR005195">
    <property type="entry name" value="Glyco_hydro_65_M"/>
</dbReference>
<reference evidence="5 6" key="1">
    <citation type="submission" date="2024-08" db="EMBL/GenBank/DDBJ databases">
        <title>Genome sequence of Streptomyces aureus CACIA-1.46HGO.</title>
        <authorList>
            <person name="Evangelista-Martinez Z."/>
        </authorList>
    </citation>
    <scope>NUCLEOTIDE SEQUENCE [LARGE SCALE GENOMIC DNA]</scope>
    <source>
        <strain evidence="5 6">CACIA-1.46HGO</strain>
    </source>
</reference>
<keyword evidence="1" id="KW-0326">Glycosidase</keyword>
<keyword evidence="5" id="KW-0378">Hydrolase</keyword>
<dbReference type="SUPFAM" id="SSF74650">
    <property type="entry name" value="Galactose mutarotase-like"/>
    <property type="match status" value="1"/>
</dbReference>
<dbReference type="Pfam" id="PF00754">
    <property type="entry name" value="F5_F8_type_C"/>
    <property type="match status" value="1"/>
</dbReference>
<evidence type="ECO:0000256" key="1">
    <source>
        <dbReference type="ARBA" id="ARBA00023295"/>
    </source>
</evidence>
<sequence length="893" mass="95722">MTRPRRSPARLTVLLALAVLGASPGAALATPGPGPAPAEPAPALAPVRAGSPARASAACTGDPVWAPATTRIDPANTYHAYTGNGYLGVRVPPSGAGYAEPGDKTGWPLYTPRYDGAFTAGLYARGPENTAHREAVAALPNWTALDLTVGDETYGPGSRISHYRQTLSLRCGFVRTSLTWTHKDGRHTDLTYDVLTDRSHPHTGAVRLRVTPHWSGEATVTDRIDGRGARRIAPTGGGPAGKRTMAVGFRTDGTREDGVVASTLRAPGRTHTAGRTDTLTNRQSATFSVDTGRTYTVTKYVGVDTALTSRTPHDSAVGASQQAATAGWDEVFRRHAAAWRKLWTSDIEVPDRPELQQQVRAARYGLLTAVRAGGRDSVAPAGLTGDAYAGMIFWDAETWMFPALLVGRPELARPVLEYRYRTREAAADNALKTSVKGLMYPWTSASRGALWTECQSWYPPHCVTQNHLQGDIALAAWQYYLATGDRAWLRSRGWPLLKGLAEYWTSRVTNNADGSYSIKDVAGPDEYSNGVDDGVYTNAVAATALRSAARAARLVGAAPPAAWTTIADGLRIPYDPKRKIFLQYEGYNGSTIKQADAVLLLYPLNWKPMPKGAAAATLDYYVAHTDPDGPAMTDSVNAVAAASAGEPGCATYTFLRRASKPFFREPFGLFSEARGTKAGSSDPLAGTPAQDFLTGKGGFLQVFTHGLTGLRLEEDALRLDPSLPPQLGRGVTLRGLTWRGRTYDITIGPERTTVRLTAGEPFPVVTPTGRATVDRGGLVLRTRRPDLEPTSDLARCRTATATSEEPGLYAEAAVDGNPVTPWQPATAHASLTVDLGRTGKVSGVDVTGTRAYAVTTSADGASWRAFTPGRAARYVRITENSERPEPVEELRVR</sequence>
<feature type="region of interest" description="Disordered" evidence="2">
    <location>
        <begin position="27"/>
        <end position="49"/>
    </location>
</feature>
<evidence type="ECO:0000256" key="3">
    <source>
        <dbReference type="SAM" id="SignalP"/>
    </source>
</evidence>
<dbReference type="PANTHER" id="PTHR11051:SF8">
    <property type="entry name" value="PROTEIN-GLUCOSYLGALACTOSYLHYDROXYLYSINE GLUCOSIDASE"/>
    <property type="match status" value="1"/>
</dbReference>
<dbReference type="Gene3D" id="2.60.420.10">
    <property type="entry name" value="Maltose phosphorylase, domain 3"/>
    <property type="match status" value="1"/>
</dbReference>
<feature type="domain" description="F5/8 type C" evidence="4">
    <location>
        <begin position="782"/>
        <end position="893"/>
    </location>
</feature>
<evidence type="ECO:0000313" key="6">
    <source>
        <dbReference type="Proteomes" id="UP001571476"/>
    </source>
</evidence>
<dbReference type="PANTHER" id="PTHR11051">
    <property type="entry name" value="GLYCOSYL HYDROLASE-RELATED"/>
    <property type="match status" value="1"/>
</dbReference>
<evidence type="ECO:0000256" key="2">
    <source>
        <dbReference type="SAM" id="MobiDB-lite"/>
    </source>
</evidence>
<dbReference type="InterPro" id="IPR005194">
    <property type="entry name" value="Glyco_hydro_65_C"/>
</dbReference>
<keyword evidence="6" id="KW-1185">Reference proteome</keyword>
<accession>A0ABV4SNP6</accession>
<dbReference type="InterPro" id="IPR011013">
    <property type="entry name" value="Gal_mutarotase_sf_dom"/>
</dbReference>
<dbReference type="SUPFAM" id="SSF48208">
    <property type="entry name" value="Six-hairpin glycosidases"/>
    <property type="match status" value="1"/>
</dbReference>
<dbReference type="Gene3D" id="2.70.98.40">
    <property type="entry name" value="Glycoside hydrolase, family 65, N-terminal domain"/>
    <property type="match status" value="1"/>
</dbReference>
<dbReference type="InterPro" id="IPR005196">
    <property type="entry name" value="Glyco_hydro_65_N"/>
</dbReference>
<feature type="signal peptide" evidence="3">
    <location>
        <begin position="1"/>
        <end position="29"/>
    </location>
</feature>
<dbReference type="InterPro" id="IPR037018">
    <property type="entry name" value="GH65_N"/>
</dbReference>
<dbReference type="GO" id="GO:0016787">
    <property type="term" value="F:hydrolase activity"/>
    <property type="evidence" value="ECO:0007669"/>
    <property type="project" value="UniProtKB-KW"/>
</dbReference>
<dbReference type="Proteomes" id="UP001571476">
    <property type="component" value="Unassembled WGS sequence"/>
</dbReference>
<evidence type="ECO:0000259" key="4">
    <source>
        <dbReference type="PROSITE" id="PS50022"/>
    </source>
</evidence>
<name>A0ABV4SNP6_9ACTN</name>
<dbReference type="RefSeq" id="WP_372564732.1">
    <property type="nucleotide sequence ID" value="NZ_JBGOSP010000015.1"/>
</dbReference>
<dbReference type="InterPro" id="IPR012341">
    <property type="entry name" value="6hp_glycosidase-like_sf"/>
</dbReference>
<gene>
    <name evidence="5" type="ORF">ACEG43_28540</name>
</gene>
<comment type="caution">
    <text evidence="5">The sequence shown here is derived from an EMBL/GenBank/DDBJ whole genome shotgun (WGS) entry which is preliminary data.</text>
</comment>
<proteinExistence type="predicted"/>
<dbReference type="InterPro" id="IPR000421">
    <property type="entry name" value="FA58C"/>
</dbReference>
<dbReference type="Pfam" id="PF03633">
    <property type="entry name" value="Glyco_hydro_65C"/>
    <property type="match status" value="1"/>
</dbReference>
<keyword evidence="3" id="KW-0732">Signal</keyword>
<dbReference type="Pfam" id="PF03636">
    <property type="entry name" value="Glyco_hydro_65N"/>
    <property type="match status" value="1"/>
</dbReference>
<dbReference type="InterPro" id="IPR008979">
    <property type="entry name" value="Galactose-bd-like_sf"/>
</dbReference>